<dbReference type="Proteomes" id="UP001164506">
    <property type="component" value="Chromosome"/>
</dbReference>
<protein>
    <recommendedName>
        <fullName evidence="3">Transposase</fullName>
    </recommendedName>
</protein>
<gene>
    <name evidence="1" type="ORF">LDH80_19810</name>
</gene>
<dbReference type="RefSeq" id="WP_267259140.1">
    <property type="nucleotide sequence ID" value="NZ_CP084204.1"/>
</dbReference>
<reference evidence="1" key="1">
    <citation type="submission" date="2021-09" db="EMBL/GenBank/DDBJ databases">
        <title>Complete genome sequence and metabolic characterization of Streptomyces tanashiensis DSM 731 the producer of antibacterial Kalafungin and diverse secondary metabolites.</title>
        <authorList>
            <person name="Abbasi M.N."/>
            <person name="Anwar M.N."/>
            <person name="Alam K."/>
            <person name="Shoaib M."/>
            <person name="Lin Z."/>
            <person name="Hayat M."/>
            <person name="Ali M.I."/>
            <person name="Malik H.M.T."/>
            <person name="Ahmed I."/>
            <person name="Li A."/>
            <person name="Hailong Wang H."/>
            <person name="Zhang Y."/>
        </authorList>
    </citation>
    <scope>NUCLEOTIDE SEQUENCE</scope>
    <source>
        <strain evidence="1">Kala</strain>
    </source>
</reference>
<evidence type="ECO:0000313" key="2">
    <source>
        <dbReference type="Proteomes" id="UP001164506"/>
    </source>
</evidence>
<organism evidence="1 2">
    <name type="scientific">Streptomyces tanashiensis</name>
    <dbReference type="NCBI Taxonomy" id="67367"/>
    <lineage>
        <taxon>Bacteria</taxon>
        <taxon>Bacillati</taxon>
        <taxon>Actinomycetota</taxon>
        <taxon>Actinomycetes</taxon>
        <taxon>Kitasatosporales</taxon>
        <taxon>Streptomycetaceae</taxon>
        <taxon>Streptomyces</taxon>
    </lineage>
</organism>
<sequence>MPSQVTGHQLLIGGRAYLRASEVTTGKTRSKPFAKRRARAEHALARLKDFEVLRRHRRRGDTINDTARAVAVLHNLKIDYASLRNKS</sequence>
<accession>A0ABY6R0V5</accession>
<dbReference type="GeneID" id="95601730"/>
<evidence type="ECO:0008006" key="3">
    <source>
        <dbReference type="Google" id="ProtNLM"/>
    </source>
</evidence>
<name>A0ABY6R0V5_9ACTN</name>
<proteinExistence type="predicted"/>
<evidence type="ECO:0000313" key="1">
    <source>
        <dbReference type="EMBL" id="UZX22833.1"/>
    </source>
</evidence>
<keyword evidence="2" id="KW-1185">Reference proteome</keyword>
<dbReference type="EMBL" id="CP084204">
    <property type="protein sequence ID" value="UZX22833.1"/>
    <property type="molecule type" value="Genomic_DNA"/>
</dbReference>